<gene>
    <name evidence="3" type="ORF">HGP31_19475</name>
</gene>
<keyword evidence="1" id="KW-1133">Transmembrane helix</keyword>
<evidence type="ECO:0000259" key="2">
    <source>
        <dbReference type="Pfam" id="PF20016"/>
    </source>
</evidence>
<feature type="transmembrane region" description="Helical" evidence="1">
    <location>
        <begin position="51"/>
        <end position="69"/>
    </location>
</feature>
<sequence>MTHPYNKENSLRKVRFFDSQLMKNFKERISTTSTVLSLALIFVEIPSQMKALAGAIFIGLLIVVYVWLWHRANQLKSVDLDIEGSKVTVKAGDLFLEPGLKVIAFNEYFDTIVDDRIISAHSLNGAFINLHLPGTLAKLDHYLESYSFDHDELGDLNTARRVGKLQKYKIGTLCVYDDFILTAFSKFDDQNRAILTMPEYLEFLINFWDKINKVYAQQSVSTPIFGSGITRIKEHKNISDEDLLKIMLWTFRISEMRFKYPAKLTIVIHPDKIKTINLLDIKSAKNGL</sequence>
<feature type="domain" description="Thoeris protein ThsA Macro" evidence="2">
    <location>
        <begin position="87"/>
        <end position="269"/>
    </location>
</feature>
<keyword evidence="1" id="KW-0472">Membrane</keyword>
<dbReference type="EMBL" id="CP051487">
    <property type="protein sequence ID" value="QJC80397.1"/>
    <property type="molecule type" value="Genomic_DNA"/>
</dbReference>
<evidence type="ECO:0000313" key="3">
    <source>
        <dbReference type="EMBL" id="QJC80397.1"/>
    </source>
</evidence>
<organism evidence="3 4">
    <name type="scientific">Pseudomonas umsongensis</name>
    <dbReference type="NCBI Taxonomy" id="198618"/>
    <lineage>
        <taxon>Bacteria</taxon>
        <taxon>Pseudomonadati</taxon>
        <taxon>Pseudomonadota</taxon>
        <taxon>Gammaproteobacteria</taxon>
        <taxon>Pseudomonadales</taxon>
        <taxon>Pseudomonadaceae</taxon>
        <taxon>Pseudomonas</taxon>
    </lineage>
</organism>
<dbReference type="InterPro" id="IPR045535">
    <property type="entry name" value="ThsA_Macro"/>
</dbReference>
<dbReference type="KEGG" id="pum:HGP31_19475"/>
<keyword evidence="1" id="KW-0812">Transmembrane</keyword>
<dbReference type="AlphaFoldDB" id="A0AAE7DF01"/>
<dbReference type="Pfam" id="PF20016">
    <property type="entry name" value="ThsA_Macro"/>
    <property type="match status" value="1"/>
</dbReference>
<evidence type="ECO:0000313" key="4">
    <source>
        <dbReference type="Proteomes" id="UP000501367"/>
    </source>
</evidence>
<reference evidence="3 4" key="1">
    <citation type="submission" date="2020-04" db="EMBL/GenBank/DDBJ databases">
        <authorList>
            <person name="Yao Y."/>
            <person name="He Z."/>
        </authorList>
    </citation>
    <scope>NUCLEOTIDE SEQUENCE [LARGE SCALE GENOMIC DNA]</scope>
    <source>
        <strain evidence="3 4">CY-1</strain>
    </source>
</reference>
<name>A0AAE7DF01_9PSED</name>
<proteinExistence type="predicted"/>
<dbReference type="Proteomes" id="UP000501367">
    <property type="component" value="Chromosome"/>
</dbReference>
<protein>
    <recommendedName>
        <fullName evidence="2">Thoeris protein ThsA Macro domain-containing protein</fullName>
    </recommendedName>
</protein>
<accession>A0AAE7DF01</accession>
<evidence type="ECO:0000256" key="1">
    <source>
        <dbReference type="SAM" id="Phobius"/>
    </source>
</evidence>